<evidence type="ECO:0000313" key="2">
    <source>
        <dbReference type="Proteomes" id="UP000184280"/>
    </source>
</evidence>
<gene>
    <name evidence="1" type="ORF">SAMN04488494_2126</name>
</gene>
<keyword evidence="1" id="KW-0808">Transferase</keyword>
<dbReference type="InterPro" id="IPR008886">
    <property type="entry name" value="UPF0227/Esterase_YqiA"/>
</dbReference>
<keyword evidence="1" id="KW-0418">Kinase</keyword>
<dbReference type="OrthoDB" id="7556723at2"/>
<name>A0A1M7JP11_XYLRU</name>
<dbReference type="AlphaFoldDB" id="A0A1M7JP11"/>
<dbReference type="RefSeq" id="WP_073045228.1">
    <property type="nucleotide sequence ID" value="NZ_FOLF01000007.1"/>
</dbReference>
<dbReference type="GO" id="GO:0016301">
    <property type="term" value="F:kinase activity"/>
    <property type="evidence" value="ECO:0007669"/>
    <property type="project" value="UniProtKB-KW"/>
</dbReference>
<dbReference type="InterPro" id="IPR029056">
    <property type="entry name" value="Ribokinase-like"/>
</dbReference>
<dbReference type="EMBL" id="FRCJ01000004">
    <property type="protein sequence ID" value="SHM54645.1"/>
    <property type="molecule type" value="Genomic_DNA"/>
</dbReference>
<protein>
    <submittedName>
        <fullName evidence="1">Sugar or nucleoside kinase, ribokinase family</fullName>
    </submittedName>
</protein>
<organism evidence="1 2">
    <name type="scientific">Xylanibacter ruminicola</name>
    <name type="common">Prevotella ruminicola</name>
    <dbReference type="NCBI Taxonomy" id="839"/>
    <lineage>
        <taxon>Bacteria</taxon>
        <taxon>Pseudomonadati</taxon>
        <taxon>Bacteroidota</taxon>
        <taxon>Bacteroidia</taxon>
        <taxon>Bacteroidales</taxon>
        <taxon>Prevotellaceae</taxon>
        <taxon>Xylanibacter</taxon>
    </lineage>
</organism>
<dbReference type="Proteomes" id="UP000184280">
    <property type="component" value="Unassembled WGS sequence"/>
</dbReference>
<dbReference type="Pfam" id="PF05728">
    <property type="entry name" value="UPF0227"/>
    <property type="match status" value="1"/>
</dbReference>
<dbReference type="SUPFAM" id="SSF53613">
    <property type="entry name" value="Ribokinase-like"/>
    <property type="match status" value="1"/>
</dbReference>
<dbReference type="Gene3D" id="3.40.1190.20">
    <property type="match status" value="1"/>
</dbReference>
<sequence length="548" mass="61535">MNNDILTLVNSLREGTAGKTCMGTGNYSFDIITRREYPEGFVAGKRNKFEERILTMEIGNTCGNVMTMLPYLGVKTYPVAKLDMSPQGYRMKRDMKAYGADVRFVSNTRTGGTTILRCMHKLDDQGQPALSHKGSTGGKPWTGMSARPCRKYLSSKGGEVEALVASLDFTPDVFFFDIAQAGHRILAEQLREKGTMVYFEGDSDGHKLKDDKARKAAKRAFLRCVEASDVVKMSAELVQDLSFADDYPDKLFIQTMGAEGIRFKLRGGKWIKLDPIVNPDYKDYEGAGDWTSSTLIAALCAKGMLKVKDMTEQTVKEVLMMAQKIASYSVGFVGSKGMIHADETFKLQDDTLEMPHYTKKLMYLHGSASAGYSRTSMGILQYLPDDWQLLTPDCPVDAEECLKMLKDLCEKEKPDLIIGSSQGGYYAQMLRGYKRICVNPALDMSNDADVKVGSHQFVVNREDGVQKYVITPEIQDGYRRLEARQFEGITDADRELCYGLFGDKDTDYGHCKPVFAEHYNHIYTFPGGHKMEYDEIEKYLMPLVKKLV</sequence>
<reference evidence="1 2" key="1">
    <citation type="submission" date="2016-11" db="EMBL/GenBank/DDBJ databases">
        <authorList>
            <person name="Jaros S."/>
            <person name="Januszkiewicz K."/>
            <person name="Wedrychowicz H."/>
        </authorList>
    </citation>
    <scope>NUCLEOTIDE SEQUENCE [LARGE SCALE GENOMIC DNA]</scope>
    <source>
        <strain evidence="1 2">BPI-34</strain>
    </source>
</reference>
<accession>A0A1M7JP11</accession>
<proteinExistence type="predicted"/>
<dbReference type="Gene3D" id="3.40.50.1820">
    <property type="entry name" value="alpha/beta hydrolase"/>
    <property type="match status" value="1"/>
</dbReference>
<dbReference type="SUPFAM" id="SSF53474">
    <property type="entry name" value="alpha/beta-Hydrolases"/>
    <property type="match status" value="1"/>
</dbReference>
<evidence type="ECO:0000313" key="1">
    <source>
        <dbReference type="EMBL" id="SHM54645.1"/>
    </source>
</evidence>
<dbReference type="InterPro" id="IPR029058">
    <property type="entry name" value="AB_hydrolase_fold"/>
</dbReference>